<evidence type="ECO:0000256" key="2">
    <source>
        <dbReference type="ARBA" id="ARBA00005051"/>
    </source>
</evidence>
<evidence type="ECO:0000256" key="8">
    <source>
        <dbReference type="ARBA" id="ARBA00022909"/>
    </source>
</evidence>
<dbReference type="RefSeq" id="WP_092484188.1">
    <property type="nucleotide sequence ID" value="NZ_FOYM01000018.1"/>
</dbReference>
<dbReference type="SUPFAM" id="SSF55083">
    <property type="entry name" value="6-hydroxymethyl-7,8-dihydropterin pyrophosphokinase, HPPK"/>
    <property type="match status" value="1"/>
</dbReference>
<dbReference type="STRING" id="39060.SAMN05660706_1188"/>
<proteinExistence type="predicted"/>
<evidence type="ECO:0000256" key="1">
    <source>
        <dbReference type="ARBA" id="ARBA00000198"/>
    </source>
</evidence>
<dbReference type="EMBL" id="FOYM01000018">
    <property type="protein sequence ID" value="SFR09105.1"/>
    <property type="molecule type" value="Genomic_DNA"/>
</dbReference>
<keyword evidence="11" id="KW-1185">Reference proteome</keyword>
<dbReference type="PANTHER" id="PTHR43071:SF1">
    <property type="entry name" value="2-AMINO-4-HYDROXY-6-HYDROXYMETHYLDIHYDROPTERIDINE PYROPHOSPHOKINASE"/>
    <property type="match status" value="1"/>
</dbReference>
<name>A0A1I6DUI2_9FIRM</name>
<dbReference type="AlphaFoldDB" id="A0A1I6DUI2"/>
<organism evidence="10 11">
    <name type="scientific">Desulfoscipio geothermicus DSM 3669</name>
    <dbReference type="NCBI Taxonomy" id="1121426"/>
    <lineage>
        <taxon>Bacteria</taxon>
        <taxon>Bacillati</taxon>
        <taxon>Bacillota</taxon>
        <taxon>Clostridia</taxon>
        <taxon>Eubacteriales</taxon>
        <taxon>Desulfallaceae</taxon>
        <taxon>Desulfoscipio</taxon>
    </lineage>
</organism>
<dbReference type="Gene3D" id="3.30.70.560">
    <property type="entry name" value="7,8-Dihydro-6-hydroxymethylpterin-pyrophosphokinase HPPK"/>
    <property type="match status" value="1"/>
</dbReference>
<dbReference type="GO" id="GO:0046654">
    <property type="term" value="P:tetrahydrofolate biosynthetic process"/>
    <property type="evidence" value="ECO:0007669"/>
    <property type="project" value="UniProtKB-UniPathway"/>
</dbReference>
<dbReference type="Proteomes" id="UP000199584">
    <property type="component" value="Unassembled WGS sequence"/>
</dbReference>
<dbReference type="PANTHER" id="PTHR43071">
    <property type="entry name" value="2-AMINO-4-HYDROXY-6-HYDROXYMETHYLDIHYDROPTERIDINE PYROPHOSPHOKINASE"/>
    <property type="match status" value="1"/>
</dbReference>
<evidence type="ECO:0000259" key="9">
    <source>
        <dbReference type="PROSITE" id="PS00794"/>
    </source>
</evidence>
<dbReference type="GO" id="GO:0016301">
    <property type="term" value="F:kinase activity"/>
    <property type="evidence" value="ECO:0007669"/>
    <property type="project" value="UniProtKB-KW"/>
</dbReference>
<keyword evidence="6 10" id="KW-0418">Kinase</keyword>
<evidence type="ECO:0000313" key="11">
    <source>
        <dbReference type="Proteomes" id="UP000199584"/>
    </source>
</evidence>
<accession>A0A1I6DUI2</accession>
<evidence type="ECO:0000256" key="7">
    <source>
        <dbReference type="ARBA" id="ARBA00022840"/>
    </source>
</evidence>
<dbReference type="Pfam" id="PF01288">
    <property type="entry name" value="HPPK"/>
    <property type="match status" value="1"/>
</dbReference>
<evidence type="ECO:0000256" key="6">
    <source>
        <dbReference type="ARBA" id="ARBA00022777"/>
    </source>
</evidence>
<evidence type="ECO:0000256" key="4">
    <source>
        <dbReference type="ARBA" id="ARBA00022679"/>
    </source>
</evidence>
<dbReference type="PROSITE" id="PS00794">
    <property type="entry name" value="HPPK"/>
    <property type="match status" value="1"/>
</dbReference>
<dbReference type="InterPro" id="IPR000550">
    <property type="entry name" value="Hppk"/>
</dbReference>
<comment type="pathway">
    <text evidence="2">Cofactor biosynthesis; tetrahydrofolate biosynthesis; 2-amino-4-hydroxy-6-hydroxymethyl-7,8-dihydropteridine diphosphate from 7,8-dihydroneopterin triphosphate: step 4/4.</text>
</comment>
<dbReference type="UniPathway" id="UPA00077">
    <property type="reaction ID" value="UER00155"/>
</dbReference>
<evidence type="ECO:0000256" key="5">
    <source>
        <dbReference type="ARBA" id="ARBA00022741"/>
    </source>
</evidence>
<evidence type="ECO:0000256" key="3">
    <source>
        <dbReference type="ARBA" id="ARBA00013253"/>
    </source>
</evidence>
<keyword evidence="7" id="KW-0067">ATP-binding</keyword>
<keyword evidence="5" id="KW-0547">Nucleotide-binding</keyword>
<feature type="domain" description="7,8-dihydro-6-hydroxymethylpterin-pyrophosphokinase" evidence="9">
    <location>
        <begin position="92"/>
        <end position="103"/>
    </location>
</feature>
<comment type="catalytic activity">
    <reaction evidence="1">
        <text>6-hydroxymethyl-7,8-dihydropterin + ATP = (7,8-dihydropterin-6-yl)methyl diphosphate + AMP + H(+)</text>
        <dbReference type="Rhea" id="RHEA:11412"/>
        <dbReference type="ChEBI" id="CHEBI:15378"/>
        <dbReference type="ChEBI" id="CHEBI:30616"/>
        <dbReference type="ChEBI" id="CHEBI:44841"/>
        <dbReference type="ChEBI" id="CHEBI:72950"/>
        <dbReference type="ChEBI" id="CHEBI:456215"/>
        <dbReference type="EC" id="2.7.6.3"/>
    </reaction>
</comment>
<protein>
    <recommendedName>
        <fullName evidence="3">2-amino-4-hydroxy-6-hydroxymethyldihydropteridine diphosphokinase</fullName>
        <ecNumber evidence="3">2.7.6.3</ecNumber>
    </recommendedName>
</protein>
<dbReference type="CDD" id="cd00483">
    <property type="entry name" value="HPPK"/>
    <property type="match status" value="1"/>
</dbReference>
<gene>
    <name evidence="10" type="ORF">SAMN05660706_1188</name>
</gene>
<dbReference type="InterPro" id="IPR035907">
    <property type="entry name" value="Hppk_sf"/>
</dbReference>
<dbReference type="NCBIfam" id="TIGR01498">
    <property type="entry name" value="folK"/>
    <property type="match status" value="1"/>
</dbReference>
<reference evidence="11" key="1">
    <citation type="submission" date="2016-10" db="EMBL/GenBank/DDBJ databases">
        <authorList>
            <person name="Varghese N."/>
            <person name="Submissions S."/>
        </authorList>
    </citation>
    <scope>NUCLEOTIDE SEQUENCE [LARGE SCALE GENOMIC DNA]</scope>
    <source>
        <strain evidence="11">DSM 3669</strain>
    </source>
</reference>
<dbReference type="GO" id="GO:0003848">
    <property type="term" value="F:2-amino-4-hydroxy-6-hydroxymethyldihydropteridine diphosphokinase activity"/>
    <property type="evidence" value="ECO:0007669"/>
    <property type="project" value="UniProtKB-EC"/>
</dbReference>
<sequence length="177" mass="20070">MTGHEVRCYIGLGSNLGDSLENIRQALRQLADTEGVAVMAVAPFYRTAPVGYADQNYFINTVAEIHTILAPRQLLKRLQEIENKLGRVRVIRWGPRTVDLDILLYGNQIINEPDLEIPHSRMHQRAFVMIPLADLNPGLEVAGEKAVTLARRLAGEQEIEKLYCKIDHVWCKNKRKS</sequence>
<dbReference type="EC" id="2.7.6.3" evidence="3"/>
<keyword evidence="8" id="KW-0289">Folate biosynthesis</keyword>
<keyword evidence="4" id="KW-0808">Transferase</keyword>
<dbReference type="GO" id="GO:0005524">
    <property type="term" value="F:ATP binding"/>
    <property type="evidence" value="ECO:0007669"/>
    <property type="project" value="UniProtKB-KW"/>
</dbReference>
<dbReference type="OrthoDB" id="9808041at2"/>
<evidence type="ECO:0000313" key="10">
    <source>
        <dbReference type="EMBL" id="SFR09105.1"/>
    </source>
</evidence>
<dbReference type="GO" id="GO:0046656">
    <property type="term" value="P:folic acid biosynthetic process"/>
    <property type="evidence" value="ECO:0007669"/>
    <property type="project" value="UniProtKB-KW"/>
</dbReference>